<reference evidence="3 4" key="1">
    <citation type="submission" date="2019-10" db="EMBL/GenBank/DDBJ databases">
        <title>Rudanella paleaurantiibacter sp. nov., isolated from sludge.</title>
        <authorList>
            <person name="Xu S.Q."/>
        </authorList>
    </citation>
    <scope>NUCLEOTIDE SEQUENCE [LARGE SCALE GENOMIC DNA]</scope>
    <source>
        <strain evidence="3 4">HX-22-17</strain>
    </source>
</reference>
<name>A0A7J5U008_9BACT</name>
<proteinExistence type="predicted"/>
<dbReference type="RefSeq" id="WP_152124062.1">
    <property type="nucleotide sequence ID" value="NZ_WELI01000003.1"/>
</dbReference>
<keyword evidence="2" id="KW-0732">Signal</keyword>
<comment type="caution">
    <text evidence="3">The sequence shown here is derived from an EMBL/GenBank/DDBJ whole genome shotgun (WGS) entry which is preliminary data.</text>
</comment>
<evidence type="ECO:0000256" key="2">
    <source>
        <dbReference type="SAM" id="SignalP"/>
    </source>
</evidence>
<feature type="compositionally biased region" description="Basic and acidic residues" evidence="1">
    <location>
        <begin position="42"/>
        <end position="77"/>
    </location>
</feature>
<evidence type="ECO:0000256" key="1">
    <source>
        <dbReference type="SAM" id="MobiDB-lite"/>
    </source>
</evidence>
<protein>
    <submittedName>
        <fullName evidence="3">DUF1090 family protein</fullName>
    </submittedName>
</protein>
<accession>A0A7J5U008</accession>
<dbReference type="Proteomes" id="UP000488299">
    <property type="component" value="Unassembled WGS sequence"/>
</dbReference>
<feature type="region of interest" description="Disordered" evidence="1">
    <location>
        <begin position="25"/>
        <end position="77"/>
    </location>
</feature>
<keyword evidence="4" id="KW-1185">Reference proteome</keyword>
<feature type="signal peptide" evidence="2">
    <location>
        <begin position="1"/>
        <end position="22"/>
    </location>
</feature>
<feature type="chain" id="PRO_5029771024" evidence="2">
    <location>
        <begin position="23"/>
        <end position="77"/>
    </location>
</feature>
<dbReference type="AlphaFoldDB" id="A0A7J5U008"/>
<organism evidence="3 4">
    <name type="scientific">Rudanella paleaurantiibacter</name>
    <dbReference type="NCBI Taxonomy" id="2614655"/>
    <lineage>
        <taxon>Bacteria</taxon>
        <taxon>Pseudomonadati</taxon>
        <taxon>Bacteroidota</taxon>
        <taxon>Cytophagia</taxon>
        <taxon>Cytophagales</taxon>
        <taxon>Cytophagaceae</taxon>
        <taxon>Rudanella</taxon>
    </lineage>
</organism>
<sequence length="77" mass="8622">MKTKQWMSALALAALMVTTQVACDSKTENKAEEVRDEQEDLNEARAEGDTSDIREERQELDSAKAEYDSAAKDARNN</sequence>
<evidence type="ECO:0000313" key="4">
    <source>
        <dbReference type="Proteomes" id="UP000488299"/>
    </source>
</evidence>
<gene>
    <name evidence="3" type="ORF">F5984_09675</name>
</gene>
<evidence type="ECO:0000313" key="3">
    <source>
        <dbReference type="EMBL" id="KAB7731076.1"/>
    </source>
</evidence>
<dbReference type="EMBL" id="WELI01000003">
    <property type="protein sequence ID" value="KAB7731076.1"/>
    <property type="molecule type" value="Genomic_DNA"/>
</dbReference>